<dbReference type="EMBL" id="AMQN01018100">
    <property type="status" value="NOT_ANNOTATED_CDS"/>
    <property type="molecule type" value="Genomic_DNA"/>
</dbReference>
<keyword evidence="4" id="KW-1185">Reference proteome</keyword>
<feature type="region of interest" description="Disordered" evidence="1">
    <location>
        <begin position="300"/>
        <end position="350"/>
    </location>
</feature>
<dbReference type="Proteomes" id="UP000014760">
    <property type="component" value="Unassembled WGS sequence"/>
</dbReference>
<evidence type="ECO:0000313" key="2">
    <source>
        <dbReference type="EMBL" id="ELU15250.1"/>
    </source>
</evidence>
<feature type="compositionally biased region" description="Basic and acidic residues" evidence="1">
    <location>
        <begin position="64"/>
        <end position="81"/>
    </location>
</feature>
<protein>
    <submittedName>
        <fullName evidence="2 3">Uncharacterized protein</fullName>
    </submittedName>
</protein>
<evidence type="ECO:0000313" key="4">
    <source>
        <dbReference type="Proteomes" id="UP000014760"/>
    </source>
</evidence>
<reference evidence="2 4" key="2">
    <citation type="journal article" date="2013" name="Nature">
        <title>Insights into bilaterian evolution from three spiralian genomes.</title>
        <authorList>
            <person name="Simakov O."/>
            <person name="Marletaz F."/>
            <person name="Cho S.J."/>
            <person name="Edsinger-Gonzales E."/>
            <person name="Havlak P."/>
            <person name="Hellsten U."/>
            <person name="Kuo D.H."/>
            <person name="Larsson T."/>
            <person name="Lv J."/>
            <person name="Arendt D."/>
            <person name="Savage R."/>
            <person name="Osoegawa K."/>
            <person name="de Jong P."/>
            <person name="Grimwood J."/>
            <person name="Chapman J.A."/>
            <person name="Shapiro H."/>
            <person name="Aerts A."/>
            <person name="Otillar R.P."/>
            <person name="Terry A.Y."/>
            <person name="Boore J.L."/>
            <person name="Grigoriev I.V."/>
            <person name="Lindberg D.R."/>
            <person name="Seaver E.C."/>
            <person name="Weisblat D.A."/>
            <person name="Putnam N.H."/>
            <person name="Rokhsar D.S."/>
        </authorList>
    </citation>
    <scope>NUCLEOTIDE SEQUENCE</scope>
    <source>
        <strain evidence="2 4">I ESC-2004</strain>
    </source>
</reference>
<dbReference type="EnsemblMetazoa" id="CapteT201641">
    <property type="protein sequence ID" value="CapteP201641"/>
    <property type="gene ID" value="CapteG201641"/>
</dbReference>
<feature type="compositionally biased region" description="Polar residues" evidence="1">
    <location>
        <begin position="303"/>
        <end position="339"/>
    </location>
</feature>
<dbReference type="AlphaFoldDB" id="R7VHT8"/>
<evidence type="ECO:0000256" key="1">
    <source>
        <dbReference type="SAM" id="MobiDB-lite"/>
    </source>
</evidence>
<feature type="compositionally biased region" description="Basic residues" evidence="1">
    <location>
        <begin position="11"/>
        <end position="24"/>
    </location>
</feature>
<sequence>MTGFQNVVRWLKTRSSGRSKSGRRRTLEPETLQESLASWSDKEQKKCELKRSSPIRRSLPPIPRNEDPPSRSRRKSPDCSRFHARSISNSGSTSVYDEIPAWAISDTPGQRTCISVSGGDDPFVRNAVTLDPSRRKVSTDQDSADEFYEYDVETSSRASKSEDDYDTNRRSRRSVARSLSNSSSQASSDAGVSVDSGFQDSIVIPEDYVTTKPPPMPHQRRTLHVLPTSPPNKELTQNERYLLATVSCDLTDKLNAVSDPLPPRQCVTIQQCVDGSPSRRPTLGVSAMCIKKQQRRSIDTIPPSLQQHQNSLRKNSPLVTPSRRPSLQVTPSAKSQNVMTPRGGGGRRQNSLLQDLMKVNHDRQNMMM</sequence>
<accession>R7VHT8</accession>
<proteinExistence type="predicted"/>
<feature type="compositionally biased region" description="Acidic residues" evidence="1">
    <location>
        <begin position="142"/>
        <end position="152"/>
    </location>
</feature>
<reference evidence="4" key="1">
    <citation type="submission" date="2012-12" db="EMBL/GenBank/DDBJ databases">
        <authorList>
            <person name="Hellsten U."/>
            <person name="Grimwood J."/>
            <person name="Chapman J.A."/>
            <person name="Shapiro H."/>
            <person name="Aerts A."/>
            <person name="Otillar R.P."/>
            <person name="Terry A.Y."/>
            <person name="Boore J.L."/>
            <person name="Simakov O."/>
            <person name="Marletaz F."/>
            <person name="Cho S.-J."/>
            <person name="Edsinger-Gonzales E."/>
            <person name="Havlak P."/>
            <person name="Kuo D.-H."/>
            <person name="Larsson T."/>
            <person name="Lv J."/>
            <person name="Arendt D."/>
            <person name="Savage R."/>
            <person name="Osoegawa K."/>
            <person name="de Jong P."/>
            <person name="Lindberg D.R."/>
            <person name="Seaver E.C."/>
            <person name="Weisblat D.A."/>
            <person name="Putnam N.H."/>
            <person name="Grigoriev I.V."/>
            <person name="Rokhsar D.S."/>
        </authorList>
    </citation>
    <scope>NUCLEOTIDE SEQUENCE</scope>
    <source>
        <strain evidence="4">I ESC-2004</strain>
    </source>
</reference>
<dbReference type="HOGENOM" id="CLU_752821_0_0_1"/>
<organism evidence="2">
    <name type="scientific">Capitella teleta</name>
    <name type="common">Polychaete worm</name>
    <dbReference type="NCBI Taxonomy" id="283909"/>
    <lineage>
        <taxon>Eukaryota</taxon>
        <taxon>Metazoa</taxon>
        <taxon>Spiralia</taxon>
        <taxon>Lophotrochozoa</taxon>
        <taxon>Annelida</taxon>
        <taxon>Polychaeta</taxon>
        <taxon>Sedentaria</taxon>
        <taxon>Scolecida</taxon>
        <taxon>Capitellidae</taxon>
        <taxon>Capitella</taxon>
    </lineage>
</organism>
<feature type="region of interest" description="Disordered" evidence="1">
    <location>
        <begin position="133"/>
        <end position="194"/>
    </location>
</feature>
<feature type="region of interest" description="Disordered" evidence="1">
    <location>
        <begin position="207"/>
        <end position="233"/>
    </location>
</feature>
<feature type="compositionally biased region" description="Basic and acidic residues" evidence="1">
    <location>
        <begin position="40"/>
        <end position="51"/>
    </location>
</feature>
<dbReference type="EMBL" id="KB293898">
    <property type="protein sequence ID" value="ELU15250.1"/>
    <property type="molecule type" value="Genomic_DNA"/>
</dbReference>
<gene>
    <name evidence="2" type="ORF">CAPTEDRAFT_201641</name>
</gene>
<feature type="compositionally biased region" description="Basic and acidic residues" evidence="1">
    <location>
        <begin position="159"/>
        <end position="169"/>
    </location>
</feature>
<name>R7VHT8_CAPTE</name>
<evidence type="ECO:0000313" key="3">
    <source>
        <dbReference type="EnsemblMetazoa" id="CapteP201641"/>
    </source>
</evidence>
<feature type="region of interest" description="Disordered" evidence="1">
    <location>
        <begin position="1"/>
        <end position="93"/>
    </location>
</feature>
<reference evidence="3" key="3">
    <citation type="submission" date="2015-06" db="UniProtKB">
        <authorList>
            <consortium name="EnsemblMetazoa"/>
        </authorList>
    </citation>
    <scope>IDENTIFICATION</scope>
</reference>
<feature type="compositionally biased region" description="Low complexity" evidence="1">
    <location>
        <begin position="176"/>
        <end position="194"/>
    </location>
</feature>